<dbReference type="Gene3D" id="1.10.10.1740">
    <property type="entry name" value="Transmembrane protein 14-like"/>
    <property type="match status" value="1"/>
</dbReference>
<dbReference type="eggNOG" id="KOG4267">
    <property type="taxonomic scope" value="Eukaryota"/>
</dbReference>
<keyword evidence="5 7" id="KW-0472">Membrane</keyword>
<comment type="subcellular location">
    <subcellularLocation>
        <location evidence="1">Membrane</location>
    </subcellularLocation>
</comment>
<evidence type="ECO:0000313" key="8">
    <source>
        <dbReference type="EMBL" id="KNE59702.1"/>
    </source>
</evidence>
<dbReference type="PANTHER" id="PTHR12668:SF43">
    <property type="entry name" value="TRANSMEMBRANE PROTEIN 14 HOMOLOG"/>
    <property type="match status" value="1"/>
</dbReference>
<feature type="compositionally biased region" description="Polar residues" evidence="6">
    <location>
        <begin position="32"/>
        <end position="42"/>
    </location>
</feature>
<evidence type="ECO:0000256" key="4">
    <source>
        <dbReference type="ARBA" id="ARBA00022989"/>
    </source>
</evidence>
<dbReference type="InterPro" id="IPR044890">
    <property type="entry name" value="TMEM14_sf"/>
</dbReference>
<feature type="compositionally biased region" description="Basic residues" evidence="6">
    <location>
        <begin position="1"/>
        <end position="10"/>
    </location>
</feature>
<keyword evidence="3 7" id="KW-0812">Transmembrane</keyword>
<feature type="compositionally biased region" description="Low complexity" evidence="6">
    <location>
        <begin position="16"/>
        <end position="31"/>
    </location>
</feature>
<evidence type="ECO:0000256" key="5">
    <source>
        <dbReference type="ARBA" id="ARBA00023136"/>
    </source>
</evidence>
<feature type="transmembrane region" description="Helical" evidence="7">
    <location>
        <begin position="56"/>
        <end position="76"/>
    </location>
</feature>
<feature type="transmembrane region" description="Helical" evidence="7">
    <location>
        <begin position="130"/>
        <end position="148"/>
    </location>
</feature>
<gene>
    <name evidence="8" type="ORF">AMAG_05165</name>
</gene>
<accession>A0A0L0SB90</accession>
<name>A0A0L0SB90_ALLM3</name>
<keyword evidence="4 7" id="KW-1133">Transmembrane helix</keyword>
<sequence length="168" mass="18213">MAKKSAKQSRTRAESATNDAPAPADGAAATPSNPDTTSLENHPLQFTSTLTPHFDMFAYSYAAMVLVGGIVGYLMAGSVMSVAMGVPMGLLLFYAAHVVSKDPLRAWLMLACAGIMTATMSVRFYKTWVFFPAGWMTMTSSMIALRYLERVVYAAHVASERAEKDKNK</sequence>
<dbReference type="OrthoDB" id="5620at2759"/>
<dbReference type="EMBL" id="GG745335">
    <property type="protein sequence ID" value="KNE59702.1"/>
    <property type="molecule type" value="Genomic_DNA"/>
</dbReference>
<evidence type="ECO:0000256" key="7">
    <source>
        <dbReference type="SAM" id="Phobius"/>
    </source>
</evidence>
<dbReference type="GO" id="GO:0016020">
    <property type="term" value="C:membrane"/>
    <property type="evidence" value="ECO:0007669"/>
    <property type="project" value="UniProtKB-SubCell"/>
</dbReference>
<feature type="transmembrane region" description="Helical" evidence="7">
    <location>
        <begin position="82"/>
        <end position="99"/>
    </location>
</feature>
<keyword evidence="9" id="KW-1185">Reference proteome</keyword>
<evidence type="ECO:0000256" key="2">
    <source>
        <dbReference type="ARBA" id="ARBA00007590"/>
    </source>
</evidence>
<dbReference type="STRING" id="578462.A0A0L0SB90"/>
<dbReference type="InterPro" id="IPR005349">
    <property type="entry name" value="TMEM14"/>
</dbReference>
<dbReference type="Proteomes" id="UP000054350">
    <property type="component" value="Unassembled WGS sequence"/>
</dbReference>
<evidence type="ECO:0000313" key="9">
    <source>
        <dbReference type="Proteomes" id="UP000054350"/>
    </source>
</evidence>
<evidence type="ECO:0000256" key="6">
    <source>
        <dbReference type="SAM" id="MobiDB-lite"/>
    </source>
</evidence>
<proteinExistence type="inferred from homology"/>
<evidence type="ECO:0000256" key="3">
    <source>
        <dbReference type="ARBA" id="ARBA00022692"/>
    </source>
</evidence>
<reference evidence="9" key="2">
    <citation type="submission" date="2009-11" db="EMBL/GenBank/DDBJ databases">
        <title>The Genome Sequence of Allomyces macrogynus strain ATCC 38327.</title>
        <authorList>
            <consortium name="The Broad Institute Genome Sequencing Platform"/>
            <person name="Russ C."/>
            <person name="Cuomo C."/>
            <person name="Shea T."/>
            <person name="Young S.K."/>
            <person name="Zeng Q."/>
            <person name="Koehrsen M."/>
            <person name="Haas B."/>
            <person name="Borodovsky M."/>
            <person name="Guigo R."/>
            <person name="Alvarado L."/>
            <person name="Berlin A."/>
            <person name="Borenstein D."/>
            <person name="Chen Z."/>
            <person name="Engels R."/>
            <person name="Freedman E."/>
            <person name="Gellesch M."/>
            <person name="Goldberg J."/>
            <person name="Griggs A."/>
            <person name="Gujja S."/>
            <person name="Heiman D."/>
            <person name="Hepburn T."/>
            <person name="Howarth C."/>
            <person name="Jen D."/>
            <person name="Larson L."/>
            <person name="Lewis B."/>
            <person name="Mehta T."/>
            <person name="Park D."/>
            <person name="Pearson M."/>
            <person name="Roberts A."/>
            <person name="Saif S."/>
            <person name="Shenoy N."/>
            <person name="Sisk P."/>
            <person name="Stolte C."/>
            <person name="Sykes S."/>
            <person name="Walk T."/>
            <person name="White J."/>
            <person name="Yandava C."/>
            <person name="Burger G."/>
            <person name="Gray M.W."/>
            <person name="Holland P.W.H."/>
            <person name="King N."/>
            <person name="Lang F.B.F."/>
            <person name="Roger A.J."/>
            <person name="Ruiz-Trillo I."/>
            <person name="Lander E."/>
            <person name="Nusbaum C."/>
        </authorList>
    </citation>
    <scope>NUCLEOTIDE SEQUENCE [LARGE SCALE GENOMIC DNA]</scope>
    <source>
        <strain evidence="9">ATCC 38327</strain>
    </source>
</reference>
<dbReference type="Pfam" id="PF03647">
    <property type="entry name" value="Tmemb_14"/>
    <property type="match status" value="1"/>
</dbReference>
<reference evidence="8 9" key="1">
    <citation type="submission" date="2009-11" db="EMBL/GenBank/DDBJ databases">
        <title>Annotation of Allomyces macrogynus ATCC 38327.</title>
        <authorList>
            <consortium name="The Broad Institute Genome Sequencing Platform"/>
            <person name="Russ C."/>
            <person name="Cuomo C."/>
            <person name="Burger G."/>
            <person name="Gray M.W."/>
            <person name="Holland P.W.H."/>
            <person name="King N."/>
            <person name="Lang F.B.F."/>
            <person name="Roger A.J."/>
            <person name="Ruiz-Trillo I."/>
            <person name="Young S.K."/>
            <person name="Zeng Q."/>
            <person name="Gargeya S."/>
            <person name="Fitzgerald M."/>
            <person name="Haas B."/>
            <person name="Abouelleil A."/>
            <person name="Alvarado L."/>
            <person name="Arachchi H.M."/>
            <person name="Berlin A."/>
            <person name="Chapman S.B."/>
            <person name="Gearin G."/>
            <person name="Goldberg J."/>
            <person name="Griggs A."/>
            <person name="Gujja S."/>
            <person name="Hansen M."/>
            <person name="Heiman D."/>
            <person name="Howarth C."/>
            <person name="Larimer J."/>
            <person name="Lui A."/>
            <person name="MacDonald P.J.P."/>
            <person name="McCowen C."/>
            <person name="Montmayeur A."/>
            <person name="Murphy C."/>
            <person name="Neiman D."/>
            <person name="Pearson M."/>
            <person name="Priest M."/>
            <person name="Roberts A."/>
            <person name="Saif S."/>
            <person name="Shea T."/>
            <person name="Sisk P."/>
            <person name="Stolte C."/>
            <person name="Sykes S."/>
            <person name="Wortman J."/>
            <person name="Nusbaum C."/>
            <person name="Birren B."/>
        </authorList>
    </citation>
    <scope>NUCLEOTIDE SEQUENCE [LARGE SCALE GENOMIC DNA]</scope>
    <source>
        <strain evidence="8 9">ATCC 38327</strain>
    </source>
</reference>
<organism evidence="8 9">
    <name type="scientific">Allomyces macrogynus (strain ATCC 38327)</name>
    <name type="common">Allomyces javanicus var. macrogynus</name>
    <dbReference type="NCBI Taxonomy" id="578462"/>
    <lineage>
        <taxon>Eukaryota</taxon>
        <taxon>Fungi</taxon>
        <taxon>Fungi incertae sedis</taxon>
        <taxon>Blastocladiomycota</taxon>
        <taxon>Blastocladiomycetes</taxon>
        <taxon>Blastocladiales</taxon>
        <taxon>Blastocladiaceae</taxon>
        <taxon>Allomyces</taxon>
    </lineage>
</organism>
<dbReference type="AlphaFoldDB" id="A0A0L0SB90"/>
<feature type="transmembrane region" description="Helical" evidence="7">
    <location>
        <begin position="106"/>
        <end position="124"/>
    </location>
</feature>
<comment type="similarity">
    <text evidence="2">Belongs to the TMEM14 family.</text>
</comment>
<dbReference type="PANTHER" id="PTHR12668">
    <property type="entry name" value="TRANSMEMBRANE PROTEIN 14, 15"/>
    <property type="match status" value="1"/>
</dbReference>
<feature type="region of interest" description="Disordered" evidence="6">
    <location>
        <begin position="1"/>
        <end position="42"/>
    </location>
</feature>
<protein>
    <submittedName>
        <fullName evidence="8">Uncharacterized protein</fullName>
    </submittedName>
</protein>
<dbReference type="VEuPathDB" id="FungiDB:AMAG_05165"/>
<evidence type="ECO:0000256" key="1">
    <source>
        <dbReference type="ARBA" id="ARBA00004370"/>
    </source>
</evidence>